<reference evidence="4 5" key="1">
    <citation type="submission" date="2018-07" db="EMBL/GenBank/DDBJ databases">
        <title>Genomic Encyclopedia of Type Strains, Phase III (KMG-III): the genomes of soil and plant-associated and newly described type strains.</title>
        <authorList>
            <person name="Whitman W."/>
        </authorList>
    </citation>
    <scope>NUCLEOTIDE SEQUENCE [LARGE SCALE GENOMIC DNA]</scope>
    <source>
        <strain evidence="4 5">CECT 8488</strain>
    </source>
</reference>
<evidence type="ECO:0000313" key="4">
    <source>
        <dbReference type="EMBL" id="RED48042.1"/>
    </source>
</evidence>
<organism evidence="4 5">
    <name type="scientific">Aestuariispira insulae</name>
    <dbReference type="NCBI Taxonomy" id="1461337"/>
    <lineage>
        <taxon>Bacteria</taxon>
        <taxon>Pseudomonadati</taxon>
        <taxon>Pseudomonadota</taxon>
        <taxon>Alphaproteobacteria</taxon>
        <taxon>Rhodospirillales</taxon>
        <taxon>Kiloniellaceae</taxon>
        <taxon>Aestuariispira</taxon>
    </lineage>
</organism>
<dbReference type="SUPFAM" id="SSF51735">
    <property type="entry name" value="NAD(P)-binding Rossmann-fold domains"/>
    <property type="match status" value="1"/>
</dbReference>
<comment type="similarity">
    <text evidence="1 3">Belongs to the short-chain dehydrogenases/reductases (SDR) family.</text>
</comment>
<proteinExistence type="inferred from homology"/>
<dbReference type="Proteomes" id="UP000256845">
    <property type="component" value="Unassembled WGS sequence"/>
</dbReference>
<dbReference type="PANTHER" id="PTHR43658">
    <property type="entry name" value="SHORT-CHAIN DEHYDROGENASE/REDUCTASE"/>
    <property type="match status" value="1"/>
</dbReference>
<name>A0A3D9HEX5_9PROT</name>
<dbReference type="PRINTS" id="PR00081">
    <property type="entry name" value="GDHRDH"/>
</dbReference>
<comment type="caution">
    <text evidence="4">The sequence shown here is derived from an EMBL/GenBank/DDBJ whole genome shotgun (WGS) entry which is preliminary data.</text>
</comment>
<gene>
    <name evidence="4" type="ORF">DFP90_10860</name>
</gene>
<accession>A0A3D9HEX5</accession>
<dbReference type="PROSITE" id="PS00061">
    <property type="entry name" value="ADH_SHORT"/>
    <property type="match status" value="1"/>
</dbReference>
<dbReference type="EMBL" id="QRDW01000008">
    <property type="protein sequence ID" value="RED48042.1"/>
    <property type="molecule type" value="Genomic_DNA"/>
</dbReference>
<protein>
    <submittedName>
        <fullName evidence="4">NAD(P)-dependent dehydrogenase (Short-subunit alcohol dehydrogenase family)</fullName>
    </submittedName>
</protein>
<dbReference type="PANTHER" id="PTHR43658:SF8">
    <property type="entry name" value="17-BETA-HYDROXYSTEROID DEHYDROGENASE 14-RELATED"/>
    <property type="match status" value="1"/>
</dbReference>
<keyword evidence="2" id="KW-0560">Oxidoreductase</keyword>
<evidence type="ECO:0000313" key="5">
    <source>
        <dbReference type="Proteomes" id="UP000256845"/>
    </source>
</evidence>
<dbReference type="AlphaFoldDB" id="A0A3D9HEX5"/>
<evidence type="ECO:0000256" key="1">
    <source>
        <dbReference type="ARBA" id="ARBA00006484"/>
    </source>
</evidence>
<dbReference type="OrthoDB" id="9795647at2"/>
<dbReference type="InterPro" id="IPR020904">
    <property type="entry name" value="Sc_DH/Rdtase_CS"/>
</dbReference>
<evidence type="ECO:0000256" key="2">
    <source>
        <dbReference type="ARBA" id="ARBA00023002"/>
    </source>
</evidence>
<sequence>MDIKNAVAVVTGGASGLGEGTARALAQAGAKVAILDMGLEKAQEVASDIDGIAVQCNVADAASAEAAMAEVSEKLGACAVAVNCAGVAPAGRIVGRDGPMELDAFNKVIQVNLVGTFNIMRLAASQMQTRDANEDGERGIIISTASVAAYEGQIGQAAYAASKGGVVSLTLPAAREFAKTGIRVNAIAPGLFGTPMLLGMPQEVQDSLAATLPFPSRFGKPSEYAKLVLHMIDNPIMNGEVVRLDSALRMQPR</sequence>
<evidence type="ECO:0000256" key="3">
    <source>
        <dbReference type="RuleBase" id="RU000363"/>
    </source>
</evidence>
<dbReference type="RefSeq" id="WP_115937671.1">
    <property type="nucleotide sequence ID" value="NZ_QRDW01000008.1"/>
</dbReference>
<dbReference type="Gene3D" id="3.40.50.720">
    <property type="entry name" value="NAD(P)-binding Rossmann-like Domain"/>
    <property type="match status" value="1"/>
</dbReference>
<dbReference type="GO" id="GO:0016491">
    <property type="term" value="F:oxidoreductase activity"/>
    <property type="evidence" value="ECO:0007669"/>
    <property type="project" value="UniProtKB-KW"/>
</dbReference>
<dbReference type="PRINTS" id="PR00080">
    <property type="entry name" value="SDRFAMILY"/>
</dbReference>
<dbReference type="FunFam" id="3.40.50.720:FF:000215">
    <property type="entry name" value="3-hydroxyacyl-CoA dehydrogenase type-2"/>
    <property type="match status" value="1"/>
</dbReference>
<dbReference type="Pfam" id="PF00106">
    <property type="entry name" value="adh_short"/>
    <property type="match status" value="1"/>
</dbReference>
<keyword evidence="5" id="KW-1185">Reference proteome</keyword>
<dbReference type="InterPro" id="IPR036291">
    <property type="entry name" value="NAD(P)-bd_dom_sf"/>
</dbReference>
<dbReference type="InterPro" id="IPR002347">
    <property type="entry name" value="SDR_fam"/>
</dbReference>